<evidence type="ECO:0000313" key="3">
    <source>
        <dbReference type="EMBL" id="CAF3935007.1"/>
    </source>
</evidence>
<comment type="caution">
    <text evidence="2">The sequence shown here is derived from an EMBL/GenBank/DDBJ whole genome shotgun (WGS) entry which is preliminary data.</text>
</comment>
<organism evidence="2 4">
    <name type="scientific">Didymodactylos carnosus</name>
    <dbReference type="NCBI Taxonomy" id="1234261"/>
    <lineage>
        <taxon>Eukaryota</taxon>
        <taxon>Metazoa</taxon>
        <taxon>Spiralia</taxon>
        <taxon>Gnathifera</taxon>
        <taxon>Rotifera</taxon>
        <taxon>Eurotatoria</taxon>
        <taxon>Bdelloidea</taxon>
        <taxon>Philodinida</taxon>
        <taxon>Philodinidae</taxon>
        <taxon>Didymodactylos</taxon>
    </lineage>
</organism>
<sequence>MLGAHLKNLAAYFIRYDKKGVYCKTVGPHEILNVKSKISALKGGYSSSSDINDESTNSVQNQSTSSIENIEDNMNFYLIIHLNPLISSLQQFLCSECNNLWDGSVSVKERNGLYMQLEFKCHSCGFLTRLCSSPQIPNSRRHDINVRLAIGGTLCGLGRNGLMKLLGALNLPPPVQEQKYREAQEFILNYVEKAQEPSVIAAVEEAVVEAGGVRNLTISGDGAWLTRGFSSVHGISALCSTTTRPKIVDTDWCSKKCSKCQGAESLRHVSSDLFRTFQENHECQLNYTARVLGGGSQNANEAFHSLLWTMVSKHRYCSSTILRIALSLSTIIYNDGYDSLDKLFTSIFSSMGYYSAQCFSRLDEVRKSFTSKVEKRRLKRAKTTRTAATNISSSESDDEIPFVLNLNDDSFGDISNNLNALNLSENDACSDYESGGDD</sequence>
<dbReference type="Proteomes" id="UP000663829">
    <property type="component" value="Unassembled WGS sequence"/>
</dbReference>
<dbReference type="OrthoDB" id="10057897at2759"/>
<protein>
    <recommendedName>
        <fullName evidence="1">Mutator-like transposase domain-containing protein</fullName>
    </recommendedName>
</protein>
<dbReference type="Pfam" id="PF20700">
    <property type="entry name" value="Mutator"/>
    <property type="match status" value="1"/>
</dbReference>
<dbReference type="Proteomes" id="UP000681722">
    <property type="component" value="Unassembled WGS sequence"/>
</dbReference>
<keyword evidence="4" id="KW-1185">Reference proteome</keyword>
<reference evidence="2" key="1">
    <citation type="submission" date="2021-02" db="EMBL/GenBank/DDBJ databases">
        <authorList>
            <person name="Nowell W R."/>
        </authorList>
    </citation>
    <scope>NUCLEOTIDE SEQUENCE</scope>
</reference>
<dbReference type="EMBL" id="CAJNOQ010007518">
    <property type="protein sequence ID" value="CAF1171058.1"/>
    <property type="molecule type" value="Genomic_DNA"/>
</dbReference>
<dbReference type="AlphaFoldDB" id="A0A814UAS3"/>
<feature type="domain" description="Mutator-like transposase" evidence="1">
    <location>
        <begin position="79"/>
        <end position="307"/>
    </location>
</feature>
<evidence type="ECO:0000259" key="1">
    <source>
        <dbReference type="Pfam" id="PF20700"/>
    </source>
</evidence>
<dbReference type="InterPro" id="IPR049012">
    <property type="entry name" value="Mutator_transp_dom"/>
</dbReference>
<proteinExistence type="predicted"/>
<accession>A0A814UAS3</accession>
<gene>
    <name evidence="2" type="ORF">GPM918_LOCUS22186</name>
    <name evidence="3" type="ORF">SRO942_LOCUS22189</name>
</gene>
<dbReference type="EMBL" id="CAJOBC010007520">
    <property type="protein sequence ID" value="CAF3935007.1"/>
    <property type="molecule type" value="Genomic_DNA"/>
</dbReference>
<name>A0A814UAS3_9BILA</name>
<evidence type="ECO:0000313" key="2">
    <source>
        <dbReference type="EMBL" id="CAF1171058.1"/>
    </source>
</evidence>
<evidence type="ECO:0000313" key="4">
    <source>
        <dbReference type="Proteomes" id="UP000663829"/>
    </source>
</evidence>